<evidence type="ECO:0000313" key="2">
    <source>
        <dbReference type="EMBL" id="GAA3786576.1"/>
    </source>
</evidence>
<keyword evidence="3" id="KW-1185">Reference proteome</keyword>
<proteinExistence type="predicted"/>
<organism evidence="2 3">
    <name type="scientific">Sphaerisporangium flaviroseum</name>
    <dbReference type="NCBI Taxonomy" id="509199"/>
    <lineage>
        <taxon>Bacteria</taxon>
        <taxon>Bacillati</taxon>
        <taxon>Actinomycetota</taxon>
        <taxon>Actinomycetes</taxon>
        <taxon>Streptosporangiales</taxon>
        <taxon>Streptosporangiaceae</taxon>
        <taxon>Sphaerisporangium</taxon>
    </lineage>
</organism>
<sequence>MAKLLLTVPEAVEALSISRAKLYQLMDSGAVPYLHIDRSRRIPLVGLETYIADQLAKENAA</sequence>
<evidence type="ECO:0000259" key="1">
    <source>
        <dbReference type="Pfam" id="PF12728"/>
    </source>
</evidence>
<protein>
    <recommendedName>
        <fullName evidence="1">Helix-turn-helix domain-containing protein</fullName>
    </recommendedName>
</protein>
<dbReference type="Pfam" id="PF12728">
    <property type="entry name" value="HTH_17"/>
    <property type="match status" value="1"/>
</dbReference>
<dbReference type="EMBL" id="BAAAZR010000001">
    <property type="protein sequence ID" value="GAA3786576.1"/>
    <property type="molecule type" value="Genomic_DNA"/>
</dbReference>
<dbReference type="InterPro" id="IPR041657">
    <property type="entry name" value="HTH_17"/>
</dbReference>
<feature type="domain" description="Helix-turn-helix" evidence="1">
    <location>
        <begin position="5"/>
        <end position="54"/>
    </location>
</feature>
<accession>A0ABP7H8J1</accession>
<comment type="caution">
    <text evidence="2">The sequence shown here is derived from an EMBL/GenBank/DDBJ whole genome shotgun (WGS) entry which is preliminary data.</text>
</comment>
<reference evidence="3" key="1">
    <citation type="journal article" date="2019" name="Int. J. Syst. Evol. Microbiol.">
        <title>The Global Catalogue of Microorganisms (GCM) 10K type strain sequencing project: providing services to taxonomists for standard genome sequencing and annotation.</title>
        <authorList>
            <consortium name="The Broad Institute Genomics Platform"/>
            <consortium name="The Broad Institute Genome Sequencing Center for Infectious Disease"/>
            <person name="Wu L."/>
            <person name="Ma J."/>
        </authorList>
    </citation>
    <scope>NUCLEOTIDE SEQUENCE [LARGE SCALE GENOMIC DNA]</scope>
    <source>
        <strain evidence="3">JCM 16908</strain>
    </source>
</reference>
<evidence type="ECO:0000313" key="3">
    <source>
        <dbReference type="Proteomes" id="UP001500888"/>
    </source>
</evidence>
<dbReference type="RefSeq" id="WP_344932761.1">
    <property type="nucleotide sequence ID" value="NZ_BAAAZR010000001.1"/>
</dbReference>
<name>A0ABP7H8J1_9ACTN</name>
<dbReference type="Proteomes" id="UP001500888">
    <property type="component" value="Unassembled WGS sequence"/>
</dbReference>
<gene>
    <name evidence="2" type="ORF">GCM10022226_00840</name>
</gene>